<organism evidence="1 2">
    <name type="scientific">Trichostrongylus colubriformis</name>
    <name type="common">Black scour worm</name>
    <dbReference type="NCBI Taxonomy" id="6319"/>
    <lineage>
        <taxon>Eukaryota</taxon>
        <taxon>Metazoa</taxon>
        <taxon>Ecdysozoa</taxon>
        <taxon>Nematoda</taxon>
        <taxon>Chromadorea</taxon>
        <taxon>Rhabditida</taxon>
        <taxon>Rhabditina</taxon>
        <taxon>Rhabditomorpha</taxon>
        <taxon>Strongyloidea</taxon>
        <taxon>Trichostrongylidae</taxon>
        <taxon>Trichostrongylus</taxon>
    </lineage>
</organism>
<protein>
    <submittedName>
        <fullName evidence="1">Uncharacterized protein</fullName>
    </submittedName>
</protein>
<dbReference type="Proteomes" id="UP001331761">
    <property type="component" value="Unassembled WGS sequence"/>
</dbReference>
<evidence type="ECO:0000313" key="2">
    <source>
        <dbReference type="Proteomes" id="UP001331761"/>
    </source>
</evidence>
<feature type="non-terminal residue" evidence="1">
    <location>
        <position position="1"/>
    </location>
</feature>
<dbReference type="EMBL" id="WIXE01003412">
    <property type="protein sequence ID" value="KAK5983978.1"/>
    <property type="molecule type" value="Genomic_DNA"/>
</dbReference>
<name>A0AAN8GDU6_TRICO</name>
<keyword evidence="2" id="KW-1185">Reference proteome</keyword>
<accession>A0AAN8GDU6</accession>
<proteinExistence type="predicted"/>
<gene>
    <name evidence="1" type="ORF">GCK32_018879</name>
</gene>
<comment type="caution">
    <text evidence="1">The sequence shown here is derived from an EMBL/GenBank/DDBJ whole genome shotgun (WGS) entry which is preliminary data.</text>
</comment>
<evidence type="ECO:0000313" key="1">
    <source>
        <dbReference type="EMBL" id="KAK5983978.1"/>
    </source>
</evidence>
<reference evidence="1 2" key="1">
    <citation type="submission" date="2019-10" db="EMBL/GenBank/DDBJ databases">
        <title>Assembly and Annotation for the nematode Trichostrongylus colubriformis.</title>
        <authorList>
            <person name="Martin J."/>
        </authorList>
    </citation>
    <scope>NUCLEOTIDE SEQUENCE [LARGE SCALE GENOMIC DNA]</scope>
    <source>
        <strain evidence="1">G859</strain>
        <tissue evidence="1">Whole worm</tissue>
    </source>
</reference>
<dbReference type="AlphaFoldDB" id="A0AAN8GDU6"/>
<sequence>FNSFQSEAFGRQLERFRSGPVRNTKMGHRL</sequence>